<sequence length="69" mass="7620">MTSPSSAVRSDLQESVSAIFDDSWGSERTADEGEVMFVVSVMLEQLGRRERAIEAQGINRLPLLQGTQH</sequence>
<dbReference type="Proteomes" id="UP001149163">
    <property type="component" value="Unassembled WGS sequence"/>
</dbReference>
<reference evidence="1" key="2">
    <citation type="journal article" date="2023" name="IMA Fungus">
        <title>Comparative genomic study of the Penicillium genus elucidates a diverse pangenome and 15 lateral gene transfer events.</title>
        <authorList>
            <person name="Petersen C."/>
            <person name="Sorensen T."/>
            <person name="Nielsen M.R."/>
            <person name="Sondergaard T.E."/>
            <person name="Sorensen J.L."/>
            <person name="Fitzpatrick D.A."/>
            <person name="Frisvad J.C."/>
            <person name="Nielsen K.L."/>
        </authorList>
    </citation>
    <scope>NUCLEOTIDE SEQUENCE</scope>
    <source>
        <strain evidence="1">IBT 26290</strain>
    </source>
</reference>
<gene>
    <name evidence="1" type="ORF">N7482_007339</name>
</gene>
<reference evidence="1" key="1">
    <citation type="submission" date="2022-11" db="EMBL/GenBank/DDBJ databases">
        <authorList>
            <person name="Petersen C."/>
        </authorList>
    </citation>
    <scope>NUCLEOTIDE SEQUENCE</scope>
    <source>
        <strain evidence="1">IBT 26290</strain>
    </source>
</reference>
<evidence type="ECO:0000313" key="1">
    <source>
        <dbReference type="EMBL" id="KAJ5160335.1"/>
    </source>
</evidence>
<dbReference type="AlphaFoldDB" id="A0A9W9HZD3"/>
<comment type="caution">
    <text evidence="1">The sequence shown here is derived from an EMBL/GenBank/DDBJ whole genome shotgun (WGS) entry which is preliminary data.</text>
</comment>
<dbReference type="EMBL" id="JAPQKN010000004">
    <property type="protein sequence ID" value="KAJ5160335.1"/>
    <property type="molecule type" value="Genomic_DNA"/>
</dbReference>
<keyword evidence="2" id="KW-1185">Reference proteome</keyword>
<proteinExistence type="predicted"/>
<protein>
    <submittedName>
        <fullName evidence="1">Uncharacterized protein</fullName>
    </submittedName>
</protein>
<dbReference type="RefSeq" id="XP_056541893.1">
    <property type="nucleotide sequence ID" value="XM_056689464.1"/>
</dbReference>
<name>A0A9W9HZD3_9EURO</name>
<evidence type="ECO:0000313" key="2">
    <source>
        <dbReference type="Proteomes" id="UP001149163"/>
    </source>
</evidence>
<organism evidence="1 2">
    <name type="scientific">Penicillium canariense</name>
    <dbReference type="NCBI Taxonomy" id="189055"/>
    <lineage>
        <taxon>Eukaryota</taxon>
        <taxon>Fungi</taxon>
        <taxon>Dikarya</taxon>
        <taxon>Ascomycota</taxon>
        <taxon>Pezizomycotina</taxon>
        <taxon>Eurotiomycetes</taxon>
        <taxon>Eurotiomycetidae</taxon>
        <taxon>Eurotiales</taxon>
        <taxon>Aspergillaceae</taxon>
        <taxon>Penicillium</taxon>
    </lineage>
</organism>
<dbReference type="GeneID" id="81428640"/>
<accession>A0A9W9HZD3</accession>